<comment type="caution">
    <text evidence="4">The sequence shown here is derived from an EMBL/GenBank/DDBJ whole genome shotgun (WGS) entry which is preliminary data.</text>
</comment>
<feature type="coiled-coil region" evidence="1">
    <location>
        <begin position="1156"/>
        <end position="1183"/>
    </location>
</feature>
<dbReference type="PANTHER" id="PTHR17608:SF4">
    <property type="entry name" value="GENETIC SUPPRESSOR ELEMENT 1"/>
    <property type="match status" value="1"/>
</dbReference>
<dbReference type="OrthoDB" id="8194140at2759"/>
<feature type="compositionally biased region" description="Basic residues" evidence="2">
    <location>
        <begin position="992"/>
        <end position="1003"/>
    </location>
</feature>
<feature type="region of interest" description="Disordered" evidence="2">
    <location>
        <begin position="581"/>
        <end position="717"/>
    </location>
</feature>
<feature type="compositionally biased region" description="Low complexity" evidence="2">
    <location>
        <begin position="137"/>
        <end position="155"/>
    </location>
</feature>
<feature type="compositionally biased region" description="Basic and acidic residues" evidence="2">
    <location>
        <begin position="178"/>
        <end position="194"/>
    </location>
</feature>
<sequence>MSGAGRESSSGKKEPSPTLTHHTPPPHMIPSVPMHNVPNASTTTAPVPPMPVPPHQAQNSSPHPHLAIPPHQLPLHPSPHNPPPPPHHGIAPIPPVPSQPPYPLVPTGSPSLPGHSSRTPNMGSAGSIRAPCPSPPQQQSSRVQQQPPVQQPVPSTKNQSGRSGMGMGNPPTQAPSTPRKDPPAFVRPFEDNFQRKTSPPSILPPVQPLQQQRTSPVTNLPATSTIVTPPTYSGQDVRIPPEIPPQHHQNVPIPVVDPQKNASIVSGTTTSVTSALGAGPHSSLLPSHPGKYGINGNSSNHGPKEWNGNVPSRTMDSGSLDQAKSETKPGQYPIIGPQSNSSHTVTSNHHMSHLMLPTTTVTTCTTTTTSTATTTMSSAVTTFATSAVVDSATKRNHQIPPPHHMPPYPQVHHMYPPQHHSQMQNHMGSIPPPHHLRLNHGEPLLNVPDASKVMAVSVASKEAAAAAAGASSTNSQSPLVASAAVTSASAITTSSSPVVGISSQQPISSSILLMGQQRHPTPPPHSINLPVNQQLRHPTPPVLPNAIGRAPSPSRTSPPSTTTTMTPWDYHLVSRNIFNKRMGENAQPPPSLIPSTMTVPKSEPSLTPPPQPQKQSNSQSGQVIIEPPSPPLMSKLDLAEQRRKNRRMKRVWNSSRGGKDADGNSAGSTTPASRAGASSPGSRMNGALPLSGSESELDWDSDGGGGGAGSGCAAGGSGDCTGSGGKRWCSGGNGLRPLIAALVLTKGPPAELDASPQKLAFLKIFGLTTLQKKNDLELAKCERRHARHWERVGGCPPPTVPTSPPTTSEAGRVIKDASAGPLLPYPSASPDSLFRTADFAAKLRFLGSLDLESVTRSKRDELEVIWQAVIEERFRRNSINSVVLYSSGLLLAETGISNDTTTGHYLSRGLARGNGCVDLRGKGRKRLRDGNFLAPKSSLRGIQLQNGPHNPSENLSSASDALVVNSKGYLQGYNHQVPNALNHYRILHGSHHPHHFQSSHHHSLMPVHSSHSPAKVPKYPQLPLQVPISANATANKLHNGLKAGHDDASCVGISKMAVKKEMTVEDLEVDDEDEEDEDEEYAEEDDDGEGAMRVKRIGLDVSSCRTRGPKALSTSTKPFKWPGMEEVMEAYQRYNIERTMEKEILGEQVRRLIITLGERKAEADALERRLRELLNRRTLHDQQRHRTQAALDHLHACLRAMR</sequence>
<feature type="domain" description="Genetic suppressor element-like" evidence="3">
    <location>
        <begin position="744"/>
        <end position="851"/>
    </location>
</feature>
<accession>A0A8K0KIS9</accession>
<proteinExistence type="predicted"/>
<evidence type="ECO:0000256" key="2">
    <source>
        <dbReference type="SAM" id="MobiDB-lite"/>
    </source>
</evidence>
<protein>
    <recommendedName>
        <fullName evidence="3">Genetic suppressor element-like domain-containing protein</fullName>
    </recommendedName>
</protein>
<organism evidence="4 5">
    <name type="scientific">Ladona fulva</name>
    <name type="common">Scarce chaser dragonfly</name>
    <name type="synonym">Libellula fulva</name>
    <dbReference type="NCBI Taxonomy" id="123851"/>
    <lineage>
        <taxon>Eukaryota</taxon>
        <taxon>Metazoa</taxon>
        <taxon>Ecdysozoa</taxon>
        <taxon>Arthropoda</taxon>
        <taxon>Hexapoda</taxon>
        <taxon>Insecta</taxon>
        <taxon>Pterygota</taxon>
        <taxon>Palaeoptera</taxon>
        <taxon>Odonata</taxon>
        <taxon>Epiprocta</taxon>
        <taxon>Anisoptera</taxon>
        <taxon>Libelluloidea</taxon>
        <taxon>Libellulidae</taxon>
        <taxon>Ladona</taxon>
    </lineage>
</organism>
<name>A0A8K0KIS9_LADFU</name>
<feature type="region of interest" description="Disordered" evidence="2">
    <location>
        <begin position="1"/>
        <end position="233"/>
    </location>
</feature>
<feature type="compositionally biased region" description="Polar residues" evidence="2">
    <location>
        <begin position="309"/>
        <end position="322"/>
    </location>
</feature>
<dbReference type="AlphaFoldDB" id="A0A8K0KIS9"/>
<dbReference type="Proteomes" id="UP000792457">
    <property type="component" value="Unassembled WGS sequence"/>
</dbReference>
<feature type="compositionally biased region" description="Pro residues" evidence="2">
    <location>
        <begin position="76"/>
        <end position="104"/>
    </location>
</feature>
<reference evidence="4" key="1">
    <citation type="submission" date="2013-04" db="EMBL/GenBank/DDBJ databases">
        <authorList>
            <person name="Qu J."/>
            <person name="Murali S.C."/>
            <person name="Bandaranaike D."/>
            <person name="Bellair M."/>
            <person name="Blankenburg K."/>
            <person name="Chao H."/>
            <person name="Dinh H."/>
            <person name="Doddapaneni H."/>
            <person name="Downs B."/>
            <person name="Dugan-Rocha S."/>
            <person name="Elkadiri S."/>
            <person name="Gnanaolivu R.D."/>
            <person name="Hernandez B."/>
            <person name="Javaid M."/>
            <person name="Jayaseelan J.C."/>
            <person name="Lee S."/>
            <person name="Li M."/>
            <person name="Ming W."/>
            <person name="Munidasa M."/>
            <person name="Muniz J."/>
            <person name="Nguyen L."/>
            <person name="Ongeri F."/>
            <person name="Osuji N."/>
            <person name="Pu L.-L."/>
            <person name="Puazo M."/>
            <person name="Qu C."/>
            <person name="Quiroz J."/>
            <person name="Raj R."/>
            <person name="Weissenberger G."/>
            <person name="Xin Y."/>
            <person name="Zou X."/>
            <person name="Han Y."/>
            <person name="Richards S."/>
            <person name="Worley K."/>
            <person name="Muzny D."/>
            <person name="Gibbs R."/>
        </authorList>
    </citation>
    <scope>NUCLEOTIDE SEQUENCE</scope>
    <source>
        <strain evidence="4">Sampled in the wild</strain>
    </source>
</reference>
<keyword evidence="5" id="KW-1185">Reference proteome</keyword>
<dbReference type="PANTHER" id="PTHR17608">
    <property type="entry name" value="GENETIC SUPPRESSOR ELEMENT 1"/>
    <property type="match status" value="1"/>
</dbReference>
<feature type="region of interest" description="Disordered" evidence="2">
    <location>
        <begin position="515"/>
        <end position="568"/>
    </location>
</feature>
<dbReference type="InterPro" id="IPR022207">
    <property type="entry name" value="GSE-like"/>
</dbReference>
<feature type="region of interest" description="Disordered" evidence="2">
    <location>
        <begin position="295"/>
        <end position="335"/>
    </location>
</feature>
<feature type="compositionally biased region" description="Polar residues" evidence="2">
    <location>
        <begin position="208"/>
        <end position="233"/>
    </location>
</feature>
<reference evidence="4" key="2">
    <citation type="submission" date="2017-10" db="EMBL/GenBank/DDBJ databases">
        <title>Ladona fulva Genome sequencing and assembly.</title>
        <authorList>
            <person name="Murali S."/>
            <person name="Richards S."/>
            <person name="Bandaranaike D."/>
            <person name="Bellair M."/>
            <person name="Blankenburg K."/>
            <person name="Chao H."/>
            <person name="Dinh H."/>
            <person name="Doddapaneni H."/>
            <person name="Dugan-Rocha S."/>
            <person name="Elkadiri S."/>
            <person name="Gnanaolivu R."/>
            <person name="Hernandez B."/>
            <person name="Skinner E."/>
            <person name="Javaid M."/>
            <person name="Lee S."/>
            <person name="Li M."/>
            <person name="Ming W."/>
            <person name="Munidasa M."/>
            <person name="Muniz J."/>
            <person name="Nguyen L."/>
            <person name="Hughes D."/>
            <person name="Osuji N."/>
            <person name="Pu L.-L."/>
            <person name="Puazo M."/>
            <person name="Qu C."/>
            <person name="Quiroz J."/>
            <person name="Raj R."/>
            <person name="Weissenberger G."/>
            <person name="Xin Y."/>
            <person name="Zou X."/>
            <person name="Han Y."/>
            <person name="Worley K."/>
            <person name="Muzny D."/>
            <person name="Gibbs R."/>
        </authorList>
    </citation>
    <scope>NUCLEOTIDE SEQUENCE</scope>
    <source>
        <strain evidence="4">Sampled in the wild</strain>
    </source>
</reference>
<dbReference type="EMBL" id="KZ308865">
    <property type="protein sequence ID" value="KAG8235019.1"/>
    <property type="molecule type" value="Genomic_DNA"/>
</dbReference>
<gene>
    <name evidence="4" type="ORF">J437_LFUL015682</name>
</gene>
<feature type="region of interest" description="Disordered" evidence="2">
    <location>
        <begin position="992"/>
        <end position="1015"/>
    </location>
</feature>
<feature type="compositionally biased region" description="Gly residues" evidence="2">
    <location>
        <begin position="702"/>
        <end position="717"/>
    </location>
</feature>
<evidence type="ECO:0000259" key="3">
    <source>
        <dbReference type="Pfam" id="PF12540"/>
    </source>
</evidence>
<feature type="compositionally biased region" description="Low complexity" evidence="2">
    <location>
        <begin position="665"/>
        <end position="683"/>
    </location>
</feature>
<dbReference type="InterPro" id="IPR042337">
    <property type="entry name" value="GSE1"/>
</dbReference>
<evidence type="ECO:0000313" key="4">
    <source>
        <dbReference type="EMBL" id="KAG8235019.1"/>
    </source>
</evidence>
<feature type="compositionally biased region" description="Low complexity" evidence="2">
    <location>
        <begin position="551"/>
        <end position="567"/>
    </location>
</feature>
<feature type="compositionally biased region" description="Polar residues" evidence="2">
    <location>
        <begin position="108"/>
        <end position="124"/>
    </location>
</feature>
<keyword evidence="1" id="KW-0175">Coiled coil</keyword>
<dbReference type="Pfam" id="PF12540">
    <property type="entry name" value="DUF3736"/>
    <property type="match status" value="1"/>
</dbReference>
<evidence type="ECO:0000256" key="1">
    <source>
        <dbReference type="SAM" id="Coils"/>
    </source>
</evidence>
<feature type="region of interest" description="Disordered" evidence="2">
    <location>
        <begin position="1064"/>
        <end position="1089"/>
    </location>
</feature>
<evidence type="ECO:0000313" key="5">
    <source>
        <dbReference type="Proteomes" id="UP000792457"/>
    </source>
</evidence>